<proteinExistence type="inferred from homology"/>
<organism evidence="3 4">
    <name type="scientific">Shewanella sedimentimangrovi</name>
    <dbReference type="NCBI Taxonomy" id="2814293"/>
    <lineage>
        <taxon>Bacteria</taxon>
        <taxon>Pseudomonadati</taxon>
        <taxon>Pseudomonadota</taxon>
        <taxon>Gammaproteobacteria</taxon>
        <taxon>Alteromonadales</taxon>
        <taxon>Shewanellaceae</taxon>
        <taxon>Shewanella</taxon>
    </lineage>
</organism>
<keyword evidence="4" id="KW-1185">Reference proteome</keyword>
<reference evidence="3 4" key="1">
    <citation type="submission" date="2021-03" db="EMBL/GenBank/DDBJ databases">
        <title>Novel species identification of genus Shewanella.</title>
        <authorList>
            <person name="Liu G."/>
            <person name="Zhang Q."/>
        </authorList>
    </citation>
    <scope>NUCLEOTIDE SEQUENCE [LARGE SCALE GENOMIC DNA]</scope>
    <source>
        <strain evidence="3 4">FJAT-52962</strain>
    </source>
</reference>
<dbReference type="RefSeq" id="WP_207380061.1">
    <property type="nucleotide sequence ID" value="NZ_CP071502.1"/>
</dbReference>
<dbReference type="EMBL" id="CP071502">
    <property type="protein sequence ID" value="QSX36731.1"/>
    <property type="molecule type" value="Genomic_DNA"/>
</dbReference>
<feature type="domain" description="LysR substrate-binding" evidence="2">
    <location>
        <begin position="13"/>
        <end position="210"/>
    </location>
</feature>
<dbReference type="InterPro" id="IPR005119">
    <property type="entry name" value="LysR_subst-bd"/>
</dbReference>
<evidence type="ECO:0000313" key="3">
    <source>
        <dbReference type="EMBL" id="QSX36731.1"/>
    </source>
</evidence>
<name>A0ABX7R0L8_9GAMM</name>
<protein>
    <submittedName>
        <fullName evidence="3">Substrate binding domain-containing protein</fullName>
    </submittedName>
</protein>
<dbReference type="PANTHER" id="PTHR30537">
    <property type="entry name" value="HTH-TYPE TRANSCRIPTIONAL REGULATOR"/>
    <property type="match status" value="1"/>
</dbReference>
<dbReference type="Pfam" id="PF03466">
    <property type="entry name" value="LysR_substrate"/>
    <property type="match status" value="1"/>
</dbReference>
<evidence type="ECO:0000256" key="1">
    <source>
        <dbReference type="ARBA" id="ARBA00009437"/>
    </source>
</evidence>
<accession>A0ABX7R0L8</accession>
<dbReference type="CDD" id="cd08422">
    <property type="entry name" value="PBP2_CrgA_like"/>
    <property type="match status" value="1"/>
</dbReference>
<dbReference type="InterPro" id="IPR058163">
    <property type="entry name" value="LysR-type_TF_proteobact-type"/>
</dbReference>
<dbReference type="SUPFAM" id="SSF53850">
    <property type="entry name" value="Periplasmic binding protein-like II"/>
    <property type="match status" value="1"/>
</dbReference>
<gene>
    <name evidence="3" type="ORF">JYB85_15855</name>
</gene>
<comment type="similarity">
    <text evidence="1">Belongs to the LysR transcriptional regulatory family.</text>
</comment>
<dbReference type="Proteomes" id="UP000663207">
    <property type="component" value="Chromosome"/>
</dbReference>
<dbReference type="PANTHER" id="PTHR30537:SF5">
    <property type="entry name" value="HTH-TYPE TRANSCRIPTIONAL ACTIVATOR TTDR-RELATED"/>
    <property type="match status" value="1"/>
</dbReference>
<sequence length="219" mass="24461">MVLINSDPFIPSCSTLLAHEYLLPRIGELRRLYPDIELELDIRDEMVDLLAEGVDIAVRVGHLPDSSLLARRVGTKRLGWLASPAYLKRRGTPQTPEELGQHSCLVYKGRQLQLDLWRFCDARGVIRELKVQAAISCSDSRSLLELALAGEGIAMGDLLLARRYLQQGLLLQVLEDWHHPESLPVHLLCLGRSSRSRAAEAVWDQLAQWLSADLAGEPG</sequence>
<evidence type="ECO:0000259" key="2">
    <source>
        <dbReference type="Pfam" id="PF03466"/>
    </source>
</evidence>
<dbReference type="Gene3D" id="3.40.190.10">
    <property type="entry name" value="Periplasmic binding protein-like II"/>
    <property type="match status" value="2"/>
</dbReference>
<evidence type="ECO:0000313" key="4">
    <source>
        <dbReference type="Proteomes" id="UP000663207"/>
    </source>
</evidence>